<proteinExistence type="inferred from homology"/>
<dbReference type="Pfam" id="PF02321">
    <property type="entry name" value="OEP"/>
    <property type="match status" value="2"/>
</dbReference>
<sequence length="545" mass="60417">MQIENLVLLFASLFHGRISTTIGKYEPHMLKRLTIASCLLLSACMVGPDYKEPAKIVAAHWMQLNSTVKEIPLRNANWWKAFNDPTLTALIYQGYYNNLSLQITGVRVLQTRAQLAQSVGELYPQKQAMVGDYTYNRIGGSSLQTILPSSFKTAALGFSASWELDFWGKYRRAIRADDATFLASVAAYDNALVTLTSDVASAYVSIRTDEKLIRVTKANIQLQAMSLKIAKSRYKGGQTSLLDVEQAQTELAETEATLPTLISDLQRQKDKLGVLLGIIPNQVDALLKKSYGIPRTPPTVAVSIPLETLIQRPDIHQARLEAVAESEKIGAVKANLYPALSLVGNFSFAANTIGKNSISDIFNWSNRTITAGPQLAWSLLNYGQITNAVRAQDAVFQQVLLKYLNVVLNAQQEVQDNITRYVEAKKSLAFLVQANNSATVSTKLALVRYREGEANYTTVIDVERQQLRVQTSLANAQGEVAQALVALYRSLGGGWQIRGCNDIVPKHIKQEMAARTNWGSLLKETNHMPPATNKQRIKQLYLPTW</sequence>
<keyword evidence="4" id="KW-1185">Reference proteome</keyword>
<keyword evidence="2" id="KW-0449">Lipoprotein</keyword>
<dbReference type="STRING" id="29422.Lbru_1222"/>
<protein>
    <submittedName>
        <fullName evidence="3">Outer membrane efflux protein</fullName>
    </submittedName>
</protein>
<reference evidence="3 4" key="1">
    <citation type="submission" date="2015-11" db="EMBL/GenBank/DDBJ databases">
        <title>Genomic analysis of 38 Legionella species identifies large and diverse effector repertoires.</title>
        <authorList>
            <person name="Burstein D."/>
            <person name="Amaro F."/>
            <person name="Zusman T."/>
            <person name="Lifshitz Z."/>
            <person name="Cohen O."/>
            <person name="Gilbert J.A."/>
            <person name="Pupko T."/>
            <person name="Shuman H.A."/>
            <person name="Segal G."/>
        </authorList>
    </citation>
    <scope>NUCLEOTIDE SEQUENCE [LARGE SCALE GENOMIC DNA]</scope>
    <source>
        <strain evidence="3 4">ATCC 43878</strain>
    </source>
</reference>
<evidence type="ECO:0000313" key="4">
    <source>
        <dbReference type="Proteomes" id="UP000054742"/>
    </source>
</evidence>
<keyword evidence="2" id="KW-1134">Transmembrane beta strand</keyword>
<keyword evidence="2" id="KW-0472">Membrane</keyword>
<evidence type="ECO:0000313" key="3">
    <source>
        <dbReference type="EMBL" id="KTC85007.1"/>
    </source>
</evidence>
<dbReference type="Proteomes" id="UP000054742">
    <property type="component" value="Unassembled WGS sequence"/>
</dbReference>
<name>A0A0W0SNQ9_9GAMM</name>
<gene>
    <name evidence="3" type="ORF">Lbru_1222</name>
</gene>
<keyword evidence="2" id="KW-0812">Transmembrane</keyword>
<dbReference type="PATRIC" id="fig|29422.6.peg.1297"/>
<dbReference type="PANTHER" id="PTHR30203:SF31">
    <property type="entry name" value="RND EFFLUX SYSTEM, OUTER MEMBRANE LIPOPROTEIN, NODT"/>
    <property type="match status" value="1"/>
</dbReference>
<evidence type="ECO:0000256" key="1">
    <source>
        <dbReference type="ARBA" id="ARBA00007613"/>
    </source>
</evidence>
<dbReference type="InterPro" id="IPR010131">
    <property type="entry name" value="MdtP/NodT-like"/>
</dbReference>
<keyword evidence="2" id="KW-0564">Palmitate</keyword>
<organism evidence="3 4">
    <name type="scientific">Legionella brunensis</name>
    <dbReference type="NCBI Taxonomy" id="29422"/>
    <lineage>
        <taxon>Bacteria</taxon>
        <taxon>Pseudomonadati</taxon>
        <taxon>Pseudomonadota</taxon>
        <taxon>Gammaproteobacteria</taxon>
        <taxon>Legionellales</taxon>
        <taxon>Legionellaceae</taxon>
        <taxon>Legionella</taxon>
    </lineage>
</organism>
<dbReference type="GO" id="GO:0015562">
    <property type="term" value="F:efflux transmembrane transporter activity"/>
    <property type="evidence" value="ECO:0007669"/>
    <property type="project" value="InterPro"/>
</dbReference>
<dbReference type="SUPFAM" id="SSF56954">
    <property type="entry name" value="Outer membrane efflux proteins (OEP)"/>
    <property type="match status" value="1"/>
</dbReference>
<accession>A0A0W0SNQ9</accession>
<comment type="subcellular location">
    <subcellularLocation>
        <location evidence="2">Cell outer membrane</location>
        <topology evidence="2">Lipid-anchor</topology>
    </subcellularLocation>
</comment>
<dbReference type="GO" id="GO:0009279">
    <property type="term" value="C:cell outer membrane"/>
    <property type="evidence" value="ECO:0007669"/>
    <property type="project" value="UniProtKB-SubCell"/>
</dbReference>
<dbReference type="NCBIfam" id="TIGR01845">
    <property type="entry name" value="outer_NodT"/>
    <property type="match status" value="1"/>
</dbReference>
<dbReference type="InterPro" id="IPR003423">
    <property type="entry name" value="OMP_efflux"/>
</dbReference>
<dbReference type="PANTHER" id="PTHR30203">
    <property type="entry name" value="OUTER MEMBRANE CATION EFFLUX PROTEIN"/>
    <property type="match status" value="1"/>
</dbReference>
<comment type="similarity">
    <text evidence="1 2">Belongs to the outer membrane factor (OMF) (TC 1.B.17) family.</text>
</comment>
<evidence type="ECO:0000256" key="2">
    <source>
        <dbReference type="RuleBase" id="RU362097"/>
    </source>
</evidence>
<comment type="caution">
    <text evidence="3">The sequence shown here is derived from an EMBL/GenBank/DDBJ whole genome shotgun (WGS) entry which is preliminary data.</text>
</comment>
<dbReference type="EMBL" id="LNXV01000008">
    <property type="protein sequence ID" value="KTC85007.1"/>
    <property type="molecule type" value="Genomic_DNA"/>
</dbReference>
<dbReference type="Gene3D" id="2.20.200.10">
    <property type="entry name" value="Outer membrane efflux proteins (OEP)"/>
    <property type="match status" value="1"/>
</dbReference>
<dbReference type="Gene3D" id="1.20.1600.10">
    <property type="entry name" value="Outer membrane efflux proteins (OEP)"/>
    <property type="match status" value="1"/>
</dbReference>
<dbReference type="AlphaFoldDB" id="A0A0W0SNQ9"/>